<keyword evidence="6" id="KW-0598">Phosphotransferase system</keyword>
<dbReference type="PANTHER" id="PTHR33799:SF1">
    <property type="entry name" value="PTS SYSTEM MANNOSE-SPECIFIC EIIAB COMPONENT-RELATED"/>
    <property type="match status" value="1"/>
</dbReference>
<evidence type="ECO:0000259" key="8">
    <source>
        <dbReference type="PROSITE" id="PS51096"/>
    </source>
</evidence>
<dbReference type="PANTHER" id="PTHR33799">
    <property type="entry name" value="PTS PERMEASE-RELATED-RELATED"/>
    <property type="match status" value="1"/>
</dbReference>
<dbReference type="SUPFAM" id="SSF53062">
    <property type="entry name" value="PTS system fructose IIA component-like"/>
    <property type="match status" value="1"/>
</dbReference>
<proteinExistence type="predicted"/>
<dbReference type="GO" id="GO:0016020">
    <property type="term" value="C:membrane"/>
    <property type="evidence" value="ECO:0007669"/>
    <property type="project" value="InterPro"/>
</dbReference>
<sequence>MIGLVIASHAGLALEMLRATEMIVGPIEEAEAVCIQREDSVEDARSALAAAIEAVRVDGEGVLIMTDLFGGTPANLAISFLEPGQIEVLTGVNLPMVLKFFNSREDLDVSQLAAMLKAYGQQSMALASDFLDR</sequence>
<dbReference type="Pfam" id="PF03610">
    <property type="entry name" value="EIIA-man"/>
    <property type="match status" value="1"/>
</dbReference>
<dbReference type="InterPro" id="IPR036662">
    <property type="entry name" value="PTS_EIIA_man-typ_sf"/>
</dbReference>
<gene>
    <name evidence="9" type="ORF">GSUB_11040</name>
</gene>
<keyword evidence="5" id="KW-0808">Transferase</keyword>
<protein>
    <recommendedName>
        <fullName evidence="8">PTS EIIA type-4 domain-containing protein</fullName>
    </recommendedName>
</protein>
<evidence type="ECO:0000313" key="10">
    <source>
        <dbReference type="Proteomes" id="UP000035036"/>
    </source>
</evidence>
<evidence type="ECO:0000256" key="5">
    <source>
        <dbReference type="ARBA" id="ARBA00022679"/>
    </source>
</evidence>
<keyword evidence="10" id="KW-1185">Reference proteome</keyword>
<dbReference type="GO" id="GO:0005737">
    <property type="term" value="C:cytoplasm"/>
    <property type="evidence" value="ECO:0007669"/>
    <property type="project" value="UniProtKB-SubCell"/>
</dbReference>
<dbReference type="STRING" id="483547.GSUB_11040"/>
<dbReference type="EMBL" id="CP010311">
    <property type="protein sequence ID" value="AJF06988.1"/>
    <property type="molecule type" value="Genomic_DNA"/>
</dbReference>
<evidence type="ECO:0000313" key="9">
    <source>
        <dbReference type="EMBL" id="AJF06988.1"/>
    </source>
</evidence>
<dbReference type="InterPro" id="IPR051471">
    <property type="entry name" value="Bacterial_PTS_sugar_comp"/>
</dbReference>
<keyword evidence="2" id="KW-0813">Transport</keyword>
<keyword evidence="4" id="KW-0762">Sugar transport</keyword>
<dbReference type="AlphaFoldDB" id="A0A0B5FHZ7"/>
<dbReference type="InterPro" id="IPR004701">
    <property type="entry name" value="PTS_EIIA_man-typ"/>
</dbReference>
<feature type="domain" description="PTS EIIA type-4" evidence="8">
    <location>
        <begin position="1"/>
        <end position="124"/>
    </location>
</feature>
<evidence type="ECO:0000256" key="6">
    <source>
        <dbReference type="ARBA" id="ARBA00022683"/>
    </source>
</evidence>
<organism evidence="9 10">
    <name type="scientific">Geoalkalibacter subterraneus</name>
    <dbReference type="NCBI Taxonomy" id="483547"/>
    <lineage>
        <taxon>Bacteria</taxon>
        <taxon>Pseudomonadati</taxon>
        <taxon>Thermodesulfobacteriota</taxon>
        <taxon>Desulfuromonadia</taxon>
        <taxon>Desulfuromonadales</taxon>
        <taxon>Geoalkalibacteraceae</taxon>
        <taxon>Geoalkalibacter</taxon>
    </lineage>
</organism>
<comment type="subcellular location">
    <subcellularLocation>
        <location evidence="1">Cytoplasm</location>
    </subcellularLocation>
</comment>
<accession>A0A0B5FHZ7</accession>
<evidence type="ECO:0000256" key="1">
    <source>
        <dbReference type="ARBA" id="ARBA00004496"/>
    </source>
</evidence>
<dbReference type="GO" id="GO:0009401">
    <property type="term" value="P:phosphoenolpyruvate-dependent sugar phosphotransferase system"/>
    <property type="evidence" value="ECO:0007669"/>
    <property type="project" value="UniProtKB-KW"/>
</dbReference>
<name>A0A0B5FHZ7_9BACT</name>
<reference evidence="9 10" key="1">
    <citation type="journal article" date="2015" name="Genome Announc.">
        <title>Genomes of Geoalkalibacter ferrihydriticus Z-0531T and Geoalkalibacter subterraneus Red1T, Two Haloalkaliphilic Metal-Reducing Deltaproteobacteria.</title>
        <authorList>
            <person name="Badalamenti J.P."/>
            <person name="Krajmalnik-Brown R."/>
            <person name="Torres C.I."/>
            <person name="Bond D.R."/>
        </authorList>
    </citation>
    <scope>NUCLEOTIDE SEQUENCE [LARGE SCALE GENOMIC DNA]</scope>
    <source>
        <strain evidence="9 10">Red1</strain>
    </source>
</reference>
<dbReference type="OrthoDB" id="9794368at2"/>
<evidence type="ECO:0000256" key="7">
    <source>
        <dbReference type="ARBA" id="ARBA00022777"/>
    </source>
</evidence>
<keyword evidence="7" id="KW-0418">Kinase</keyword>
<dbReference type="GO" id="GO:0016301">
    <property type="term" value="F:kinase activity"/>
    <property type="evidence" value="ECO:0007669"/>
    <property type="project" value="UniProtKB-KW"/>
</dbReference>
<dbReference type="PROSITE" id="PS51096">
    <property type="entry name" value="PTS_EIIA_TYPE_4"/>
    <property type="match status" value="1"/>
</dbReference>
<dbReference type="RefSeq" id="WP_040200829.1">
    <property type="nucleotide sequence ID" value="NZ_CP010311.1"/>
</dbReference>
<dbReference type="CDD" id="cd00006">
    <property type="entry name" value="PTS_IIA_man"/>
    <property type="match status" value="1"/>
</dbReference>
<dbReference type="InterPro" id="IPR033887">
    <property type="entry name" value="PTS_IIA_man"/>
</dbReference>
<evidence type="ECO:0000256" key="3">
    <source>
        <dbReference type="ARBA" id="ARBA00022490"/>
    </source>
</evidence>
<evidence type="ECO:0000256" key="2">
    <source>
        <dbReference type="ARBA" id="ARBA00022448"/>
    </source>
</evidence>
<dbReference type="HOGENOM" id="CLU_123235_0_1_7"/>
<evidence type="ECO:0000256" key="4">
    <source>
        <dbReference type="ARBA" id="ARBA00022597"/>
    </source>
</evidence>
<dbReference type="KEGG" id="gsb:GSUB_11040"/>
<dbReference type="Proteomes" id="UP000035036">
    <property type="component" value="Chromosome"/>
</dbReference>
<dbReference type="Gene3D" id="3.40.50.510">
    <property type="entry name" value="Phosphotransferase system, mannose-type IIA component"/>
    <property type="match status" value="1"/>
</dbReference>
<keyword evidence="3" id="KW-0963">Cytoplasm</keyword>